<name>A0A7U0RMT9_SERPR</name>
<evidence type="ECO:0000313" key="2">
    <source>
        <dbReference type="EMBL" id="QQX52428.1"/>
    </source>
</evidence>
<dbReference type="Pfam" id="PF16695">
    <property type="entry name" value="Tai4"/>
    <property type="match status" value="1"/>
</dbReference>
<organism evidence="2 3">
    <name type="scientific">Serratia proteamaculans</name>
    <dbReference type="NCBI Taxonomy" id="28151"/>
    <lineage>
        <taxon>Bacteria</taxon>
        <taxon>Pseudomonadati</taxon>
        <taxon>Pseudomonadota</taxon>
        <taxon>Gammaproteobacteria</taxon>
        <taxon>Enterobacterales</taxon>
        <taxon>Yersiniaceae</taxon>
        <taxon>Serratia</taxon>
    </lineage>
</organism>
<dbReference type="InterPro" id="IPR032032">
    <property type="entry name" value="Tai4"/>
</dbReference>
<proteinExistence type="predicted"/>
<protein>
    <recommendedName>
        <fullName evidence="4">Type VI secretion protein</fullName>
    </recommendedName>
</protein>
<keyword evidence="1" id="KW-0732">Signal</keyword>
<evidence type="ECO:0000313" key="3">
    <source>
        <dbReference type="Proteomes" id="UP000596176"/>
    </source>
</evidence>
<dbReference type="AlphaFoldDB" id="A0A7U0RMT9"/>
<dbReference type="Gene3D" id="1.20.120.1620">
    <property type="match status" value="1"/>
</dbReference>
<gene>
    <name evidence="2" type="ORF">JKX24_19935</name>
</gene>
<dbReference type="InterPro" id="IPR038314">
    <property type="entry name" value="T6SS_sf"/>
</dbReference>
<feature type="chain" id="PRO_5030567009" description="Type VI secretion protein" evidence="1">
    <location>
        <begin position="20"/>
        <end position="121"/>
    </location>
</feature>
<dbReference type="EMBL" id="CP068391">
    <property type="protein sequence ID" value="QQX52428.1"/>
    <property type="molecule type" value="Genomic_DNA"/>
</dbReference>
<sequence>MKNSHAAFILLFLPTSLLAGNIKIENLPQETIYNNWLVSRCIGKSTDSEKTREDAFRSASAYLEFSKLPIDAFDKGEELVSQTLQKHSQGSVKGSYHTMECLSLPQSAEAKIIFKKYEKNE</sequence>
<accession>A0A7U0RMT9</accession>
<evidence type="ECO:0008006" key="4">
    <source>
        <dbReference type="Google" id="ProtNLM"/>
    </source>
</evidence>
<reference evidence="2 3" key="1">
    <citation type="submission" date="2021-01" db="EMBL/GenBank/DDBJ databases">
        <title>Chromosome sequence of Serratia proteamaculans strain 94 rif-r, isolated from spoiled beef.</title>
        <authorList>
            <person name="Zaytseva Y.V."/>
            <person name="Iablokov S.N."/>
            <person name="Klyukina A."/>
        </authorList>
    </citation>
    <scope>NUCLEOTIDE SEQUENCE [LARGE SCALE GENOMIC DNA]</scope>
    <source>
        <strain evidence="2 3">94 rif-r</strain>
    </source>
</reference>
<evidence type="ECO:0000256" key="1">
    <source>
        <dbReference type="SAM" id="SignalP"/>
    </source>
</evidence>
<feature type="signal peptide" evidence="1">
    <location>
        <begin position="1"/>
        <end position="19"/>
    </location>
</feature>
<dbReference type="RefSeq" id="WP_099064812.1">
    <property type="nucleotide sequence ID" value="NZ_CP068391.1"/>
</dbReference>
<dbReference type="Proteomes" id="UP000596176">
    <property type="component" value="Chromosome"/>
</dbReference>